<dbReference type="Pfam" id="PF22909">
    <property type="entry name" value="Caulimovir_coat_dom"/>
    <property type="match status" value="1"/>
</dbReference>
<sequence length="384" mass="44653">MKGVEIGRLKVEVTELPLDYQNPKGDGKRPVGDNNPRPIPDDDSDPNHSTHFTPKRTNHSITILDIDCTLDPNKVIDNWYNNIMIAIIVNKEIIRSELNSWNYVLASTRGNAIAYLENFDYTVKNEIWKDSYPSIPNFVKRIVEQLYKQFTGQTYEVFKSGRITINVADALNHLEKISICDMCNFENYCCKFSKYFYICPPISWTSLVEKLIRKLPEPFNHDVTDMFNSVVKLQGTSGDPRINAQTDASLGLAISLARDLADKCKESYLVKSSKRAVAKNPIICYDKYLDSILGQYGCYPKRKQTKRCKKKSYKFKKYKKPYKKKYFKRKKFFKKSTKDKNDTKEKSDTKKFCPQNKKNCRCWLCNKTCYYANECQARLEMKTG</sequence>
<evidence type="ECO:0000256" key="2">
    <source>
        <dbReference type="SAM" id="MobiDB-lite"/>
    </source>
</evidence>
<comment type="subcellular location">
    <subcellularLocation>
        <location evidence="1">Host cell</location>
    </subcellularLocation>
</comment>
<gene>
    <name evidence="3" type="ORF">Adt_40168</name>
</gene>
<dbReference type="InterPro" id="IPR001988">
    <property type="entry name" value="Caulimo_coat"/>
</dbReference>
<keyword evidence="3" id="KW-0946">Virion</keyword>
<evidence type="ECO:0000256" key="1">
    <source>
        <dbReference type="ARBA" id="ARBA00004340"/>
    </source>
</evidence>
<keyword evidence="3" id="KW-0167">Capsid protein</keyword>
<evidence type="ECO:0000313" key="4">
    <source>
        <dbReference type="Proteomes" id="UP001604336"/>
    </source>
</evidence>
<feature type="region of interest" description="Disordered" evidence="2">
    <location>
        <begin position="17"/>
        <end position="54"/>
    </location>
</feature>
<accession>A0ABD1Q769</accession>
<keyword evidence="4" id="KW-1185">Reference proteome</keyword>
<dbReference type="AlphaFoldDB" id="A0ABD1Q769"/>
<name>A0ABD1Q769_9LAMI</name>
<protein>
    <submittedName>
        <fullName evidence="3">Coat protein</fullName>
    </submittedName>
</protein>
<comment type="caution">
    <text evidence="3">The sequence shown here is derived from an EMBL/GenBank/DDBJ whole genome shotgun (WGS) entry which is preliminary data.</text>
</comment>
<dbReference type="PRINTS" id="PR00221">
    <property type="entry name" value="CAULIMOCOAT"/>
</dbReference>
<dbReference type="EMBL" id="JBFOLK010000012">
    <property type="protein sequence ID" value="KAL2472032.1"/>
    <property type="molecule type" value="Genomic_DNA"/>
</dbReference>
<evidence type="ECO:0000313" key="3">
    <source>
        <dbReference type="EMBL" id="KAL2472032.1"/>
    </source>
</evidence>
<dbReference type="Proteomes" id="UP001604336">
    <property type="component" value="Unassembled WGS sequence"/>
</dbReference>
<proteinExistence type="predicted"/>
<dbReference type="GO" id="GO:0043657">
    <property type="term" value="C:host cell"/>
    <property type="evidence" value="ECO:0007669"/>
    <property type="project" value="UniProtKB-SubCell"/>
</dbReference>
<reference evidence="4" key="1">
    <citation type="submission" date="2024-07" db="EMBL/GenBank/DDBJ databases">
        <title>Two chromosome-level genome assemblies of Korean endemic species Abeliophyllum distichum and Forsythia ovata (Oleaceae).</title>
        <authorList>
            <person name="Jang H."/>
        </authorList>
    </citation>
    <scope>NUCLEOTIDE SEQUENCE [LARGE SCALE GENOMIC DNA]</scope>
</reference>
<organism evidence="3 4">
    <name type="scientific">Abeliophyllum distichum</name>
    <dbReference type="NCBI Taxonomy" id="126358"/>
    <lineage>
        <taxon>Eukaryota</taxon>
        <taxon>Viridiplantae</taxon>
        <taxon>Streptophyta</taxon>
        <taxon>Embryophyta</taxon>
        <taxon>Tracheophyta</taxon>
        <taxon>Spermatophyta</taxon>
        <taxon>Magnoliopsida</taxon>
        <taxon>eudicotyledons</taxon>
        <taxon>Gunneridae</taxon>
        <taxon>Pentapetalae</taxon>
        <taxon>asterids</taxon>
        <taxon>lamiids</taxon>
        <taxon>Lamiales</taxon>
        <taxon>Oleaceae</taxon>
        <taxon>Forsythieae</taxon>
        <taxon>Abeliophyllum</taxon>
    </lineage>
</organism>